<keyword evidence="2 7" id="KW-0548">Nucleotidyltransferase</keyword>
<sequence>MKNIRYDFLTKSNIVFAKKRENRPNNFEDTVKKPLKIYREDCPFCPGNEDESMDEVVEFKNNFGIRIINNKYPVVSIDEEDNYGHHYVVIEDSNHNGDEKTITQERFFQVLRAYKVAINNIKKDEKIKYVQIFKNCKRGGGASLEHPHSQIIALDHIPKKYLELCGETCDVCEEREKEENDNLRIVARNNHFIAYAPFASVNAYQIRIALLEHKGSLLDLEGEVLISLAEIYENVMSKLRRVLEDFPYNLGFYSLEDENFHFFLDIYPRKISLGGFELSSGMLINSKLPEDVASEINKL</sequence>
<dbReference type="EMBL" id="FQXU01000009">
    <property type="protein sequence ID" value="SHI24519.1"/>
    <property type="molecule type" value="Genomic_DNA"/>
</dbReference>
<evidence type="ECO:0000259" key="6">
    <source>
        <dbReference type="Pfam" id="PF01087"/>
    </source>
</evidence>
<dbReference type="GO" id="GO:0008108">
    <property type="term" value="F:UDP-glucose:hexose-1-phosphate uridylyltransferase activity"/>
    <property type="evidence" value="ECO:0007669"/>
    <property type="project" value="InterPro"/>
</dbReference>
<keyword evidence="5" id="KW-0862">Zinc</keyword>
<feature type="active site" description="Tele-UMP-histidine intermediate" evidence="4">
    <location>
        <position position="148"/>
    </location>
</feature>
<comment type="cofactor">
    <cofactor evidence="5">
        <name>Zn(2+)</name>
        <dbReference type="ChEBI" id="CHEBI:29105"/>
    </cofactor>
    <text evidence="5">Binds 1 zinc ion per subunit.</text>
</comment>
<dbReference type="GO" id="GO:0008270">
    <property type="term" value="F:zinc ion binding"/>
    <property type="evidence" value="ECO:0007669"/>
    <property type="project" value="InterPro"/>
</dbReference>
<dbReference type="InterPro" id="IPR005849">
    <property type="entry name" value="GalP_Utransf_N"/>
</dbReference>
<reference evidence="7 8" key="1">
    <citation type="submission" date="2016-11" db="EMBL/GenBank/DDBJ databases">
        <authorList>
            <person name="Jaros S."/>
            <person name="Januszkiewicz K."/>
            <person name="Wedrychowicz H."/>
        </authorList>
    </citation>
    <scope>NUCLEOTIDE SEQUENCE [LARGE SCALE GENOMIC DNA]</scope>
    <source>
        <strain evidence="7 8">DSM 6191</strain>
    </source>
</reference>
<evidence type="ECO:0000256" key="5">
    <source>
        <dbReference type="PIRSR" id="PIRSR000808-3"/>
    </source>
</evidence>
<dbReference type="SUPFAM" id="SSF54197">
    <property type="entry name" value="HIT-like"/>
    <property type="match status" value="2"/>
</dbReference>
<dbReference type="PIRSF" id="PIRSF000808">
    <property type="entry name" value="GalT"/>
    <property type="match status" value="1"/>
</dbReference>
<dbReference type="Gene3D" id="3.30.428.10">
    <property type="entry name" value="HIT-like"/>
    <property type="match status" value="2"/>
</dbReference>
<dbReference type="GO" id="GO:0006012">
    <property type="term" value="P:galactose metabolic process"/>
    <property type="evidence" value="ECO:0007669"/>
    <property type="project" value="InterPro"/>
</dbReference>
<feature type="domain" description="Galactose-1-phosphate uridyl transferase N-terminal" evidence="6">
    <location>
        <begin position="2"/>
        <end position="158"/>
    </location>
</feature>
<evidence type="ECO:0000313" key="7">
    <source>
        <dbReference type="EMBL" id="SHI24519.1"/>
    </source>
</evidence>
<dbReference type="InterPro" id="IPR036265">
    <property type="entry name" value="HIT-like_sf"/>
</dbReference>
<accession>A0A1M5ZK53</accession>
<dbReference type="Proteomes" id="UP000184241">
    <property type="component" value="Unassembled WGS sequence"/>
</dbReference>
<proteinExistence type="predicted"/>
<dbReference type="InterPro" id="IPR001937">
    <property type="entry name" value="GalP_UDPtransf1"/>
</dbReference>
<feature type="binding site" evidence="5">
    <location>
        <position position="95"/>
    </location>
    <ligand>
        <name>Zn(2+)</name>
        <dbReference type="ChEBI" id="CHEBI:29105"/>
    </ligand>
</feature>
<dbReference type="RefSeq" id="WP_073020711.1">
    <property type="nucleotide sequence ID" value="NZ_FQXU01000009.1"/>
</dbReference>
<keyword evidence="1 7" id="KW-0808">Transferase</keyword>
<dbReference type="PANTHER" id="PTHR42763:SF2">
    <property type="entry name" value="ADP-GLUCOSE PHOSPHORYLASE"/>
    <property type="match status" value="1"/>
</dbReference>
<name>A0A1M5ZK53_9CLOT</name>
<keyword evidence="3" id="KW-0119">Carbohydrate metabolism</keyword>
<feature type="binding site" evidence="5">
    <location>
        <position position="42"/>
    </location>
    <ligand>
        <name>Zn(2+)</name>
        <dbReference type="ChEBI" id="CHEBI:29105"/>
    </ligand>
</feature>
<evidence type="ECO:0000256" key="2">
    <source>
        <dbReference type="ARBA" id="ARBA00022695"/>
    </source>
</evidence>
<feature type="binding site" evidence="5">
    <location>
        <position position="146"/>
    </location>
    <ligand>
        <name>Zn(2+)</name>
        <dbReference type="ChEBI" id="CHEBI:29105"/>
    </ligand>
</feature>
<dbReference type="AlphaFoldDB" id="A0A1M5ZK53"/>
<keyword evidence="5" id="KW-0479">Metal-binding</keyword>
<dbReference type="Pfam" id="PF01087">
    <property type="entry name" value="GalP_UDP_transf"/>
    <property type="match status" value="1"/>
</dbReference>
<gene>
    <name evidence="7" type="ORF">SAMN02745941_03032</name>
</gene>
<evidence type="ECO:0000256" key="3">
    <source>
        <dbReference type="ARBA" id="ARBA00023277"/>
    </source>
</evidence>
<organism evidence="7 8">
    <name type="scientific">Clostridium intestinale DSM 6191</name>
    <dbReference type="NCBI Taxonomy" id="1121320"/>
    <lineage>
        <taxon>Bacteria</taxon>
        <taxon>Bacillati</taxon>
        <taxon>Bacillota</taxon>
        <taxon>Clostridia</taxon>
        <taxon>Eubacteriales</taxon>
        <taxon>Clostridiaceae</taxon>
        <taxon>Clostridium</taxon>
    </lineage>
</organism>
<dbReference type="InterPro" id="IPR053177">
    <property type="entry name" value="ADP-glucose_phosphorylase"/>
</dbReference>
<protein>
    <submittedName>
        <fullName evidence="7">UDPglucose--hexose-1-phosphate uridylyltransferase</fullName>
    </submittedName>
</protein>
<feature type="binding site" evidence="5">
    <location>
        <position position="45"/>
    </location>
    <ligand>
        <name>Zn(2+)</name>
        <dbReference type="ChEBI" id="CHEBI:29105"/>
    </ligand>
</feature>
<evidence type="ECO:0000313" key="8">
    <source>
        <dbReference type="Proteomes" id="UP000184241"/>
    </source>
</evidence>
<dbReference type="PANTHER" id="PTHR42763">
    <property type="entry name" value="ADP-GLUCOSE PHOSPHORYLASE"/>
    <property type="match status" value="1"/>
</dbReference>
<evidence type="ECO:0000256" key="4">
    <source>
        <dbReference type="PIRSR" id="PIRSR000808-1"/>
    </source>
</evidence>
<evidence type="ECO:0000256" key="1">
    <source>
        <dbReference type="ARBA" id="ARBA00022679"/>
    </source>
</evidence>